<dbReference type="EMBL" id="KE384779">
    <property type="protein sequence ID" value="KJK73771.1"/>
    <property type="molecule type" value="Genomic_DNA"/>
</dbReference>
<accession>A0A0D9NIP3</accession>
<keyword evidence="1" id="KW-0175">Coiled coil</keyword>
<organism evidence="2 3">
    <name type="scientific">Metarhizium anisopliae BRIP 53293</name>
    <dbReference type="NCBI Taxonomy" id="1291518"/>
    <lineage>
        <taxon>Eukaryota</taxon>
        <taxon>Fungi</taxon>
        <taxon>Dikarya</taxon>
        <taxon>Ascomycota</taxon>
        <taxon>Pezizomycotina</taxon>
        <taxon>Sordariomycetes</taxon>
        <taxon>Hypocreomycetidae</taxon>
        <taxon>Hypocreales</taxon>
        <taxon>Clavicipitaceae</taxon>
        <taxon>Metarhizium</taxon>
    </lineage>
</organism>
<dbReference type="InterPro" id="IPR027417">
    <property type="entry name" value="P-loop_NTPase"/>
</dbReference>
<gene>
    <name evidence="2" type="ORF">H634G_10947</name>
</gene>
<name>A0A0D9NIP3_METAN</name>
<proteinExistence type="predicted"/>
<sequence length="257" mass="29017">MEVGHDLKSCTKEVQIASTVIDGRDVHLIDTPGFDDTELTDSDILVRIATYLRKGNIRLSGILYLHPIQTIRVGGAAAKNLKLFQTLVGKDNMRNVKLVTTMWDKLPREERGVGEQNVKLLEKDFWDEMMTAGAQVDRCEDPASDGYRIICSVLTTSPVTLQLQKEMIAGLAVDETTAGKFVMGELNKLRKQHERDIQELRELVADASMHRDIVAAIREECKQKIKRLEEAAEEARKFHEASLEMLRKENASRCVIL</sequence>
<dbReference type="STRING" id="1291518.A0A0D9NIP3"/>
<evidence type="ECO:0000313" key="2">
    <source>
        <dbReference type="EMBL" id="KJK73771.1"/>
    </source>
</evidence>
<evidence type="ECO:0000313" key="3">
    <source>
        <dbReference type="Proteomes" id="UP000054544"/>
    </source>
</evidence>
<dbReference type="AlphaFoldDB" id="A0A0D9NIP3"/>
<evidence type="ECO:0008006" key="4">
    <source>
        <dbReference type="Google" id="ProtNLM"/>
    </source>
</evidence>
<dbReference type="Proteomes" id="UP000054544">
    <property type="component" value="Unassembled WGS sequence"/>
</dbReference>
<feature type="coiled-coil region" evidence="1">
    <location>
        <begin position="183"/>
        <end position="249"/>
    </location>
</feature>
<keyword evidence="3" id="KW-1185">Reference proteome</keyword>
<dbReference type="Gene3D" id="3.40.50.300">
    <property type="entry name" value="P-loop containing nucleotide triphosphate hydrolases"/>
    <property type="match status" value="1"/>
</dbReference>
<protein>
    <recommendedName>
        <fullName evidence="4">G domain-containing protein</fullName>
    </recommendedName>
</protein>
<evidence type="ECO:0000256" key="1">
    <source>
        <dbReference type="SAM" id="Coils"/>
    </source>
</evidence>
<reference evidence="3" key="1">
    <citation type="journal article" date="2014" name="BMC Genomics">
        <title>The genome sequence of the biocontrol fungus Metarhizium anisopliae and comparative genomics of Metarhizium species.</title>
        <authorList>
            <person name="Pattemore J.A."/>
            <person name="Hane J.K."/>
            <person name="Williams A.H."/>
            <person name="Wilson B.A."/>
            <person name="Stodart B.J."/>
            <person name="Ash G.J."/>
        </authorList>
    </citation>
    <scope>NUCLEOTIDE SEQUENCE [LARGE SCALE GENOMIC DNA]</scope>
    <source>
        <strain evidence="3">BRIP 53293</strain>
    </source>
</reference>
<dbReference type="SUPFAM" id="SSF52540">
    <property type="entry name" value="P-loop containing nucleoside triphosphate hydrolases"/>
    <property type="match status" value="1"/>
</dbReference>